<dbReference type="EMBL" id="FPLD01000050">
    <property type="protein sequence ID" value="SGY94527.1"/>
    <property type="molecule type" value="Genomic_DNA"/>
</dbReference>
<evidence type="ECO:0000259" key="4">
    <source>
        <dbReference type="PROSITE" id="PS50109"/>
    </source>
</evidence>
<dbReference type="PROSITE" id="PS50109">
    <property type="entry name" value="HIS_KIN"/>
    <property type="match status" value="1"/>
</dbReference>
<dbReference type="CDD" id="cd00075">
    <property type="entry name" value="HATPase"/>
    <property type="match status" value="1"/>
</dbReference>
<sequence length="351" mass="37805">MVQESYPGELAELRAHKDRSEKLVEALPSGLVILDGNGIVIEVNKVAVQLLGEPLIDSRWMDVIQRAFTPKEDDGHEISLKNGCKVQLSITTLGTQPGQLIMLTDLTYTRHLQERVSHMKQLSSLGRMVASLAHQIRTPLSAALLYGSNLANPNLPPASKKRFQSKLIQRLNDLENQVNDMLLFARTGKDLVVEEISLQNLLVQVQAGSEAMMLQTGSNMQVTLPEPDLLILANRNALSSAIGNLIQNALHACGQGANLAISAVRSGDDKVAIVVSDDGPGISKPMQAKILEPFFTTKSQGTGLGLAVVQSVVKAHQGSLELDSTVGEGSRFSIIVPLHRVAEPQPMVIGG</sequence>
<dbReference type="InterPro" id="IPR005467">
    <property type="entry name" value="His_kinase_dom"/>
</dbReference>
<evidence type="ECO:0000256" key="1">
    <source>
        <dbReference type="ARBA" id="ARBA00000085"/>
    </source>
</evidence>
<dbReference type="PANTHER" id="PTHR43065:SF29">
    <property type="entry name" value="SENSOR PROTEIN KINASE FLES"/>
    <property type="match status" value="1"/>
</dbReference>
<dbReference type="Pfam" id="PF13188">
    <property type="entry name" value="PAS_8"/>
    <property type="match status" value="1"/>
</dbReference>
<dbReference type="GO" id="GO:0000155">
    <property type="term" value="F:phosphorelay sensor kinase activity"/>
    <property type="evidence" value="ECO:0007669"/>
    <property type="project" value="InterPro"/>
</dbReference>
<dbReference type="GeneID" id="61295333"/>
<dbReference type="CDD" id="cd00130">
    <property type="entry name" value="PAS"/>
    <property type="match status" value="1"/>
</dbReference>
<dbReference type="AlphaFoldDB" id="A0A090IFF7"/>
<dbReference type="OrthoDB" id="9776727at2"/>
<dbReference type="Gene3D" id="1.10.287.130">
    <property type="match status" value="1"/>
</dbReference>
<feature type="domain" description="Histidine kinase" evidence="4">
    <location>
        <begin position="131"/>
        <end position="340"/>
    </location>
</feature>
<dbReference type="Proteomes" id="UP000183794">
    <property type="component" value="Unassembled WGS sequence"/>
</dbReference>
<dbReference type="PROSITE" id="PS50112">
    <property type="entry name" value="PAS"/>
    <property type="match status" value="1"/>
</dbReference>
<dbReference type="InterPro" id="IPR004358">
    <property type="entry name" value="Sig_transdc_His_kin-like_C"/>
</dbReference>
<dbReference type="SUPFAM" id="SSF47384">
    <property type="entry name" value="Homodimeric domain of signal transducing histidine kinase"/>
    <property type="match status" value="1"/>
</dbReference>
<evidence type="ECO:0000313" key="7">
    <source>
        <dbReference type="EMBL" id="SGY94527.1"/>
    </source>
</evidence>
<dbReference type="PANTHER" id="PTHR43065">
    <property type="entry name" value="SENSOR HISTIDINE KINASE"/>
    <property type="match status" value="1"/>
</dbReference>
<keyword evidence="7" id="KW-0808">Transferase</keyword>
<dbReference type="Proteomes" id="UP000182660">
    <property type="component" value="Unassembled WGS sequence"/>
</dbReference>
<dbReference type="RefSeq" id="WP_045111366.1">
    <property type="nucleotide sequence ID" value="NZ_CAWQZC010000112.1"/>
</dbReference>
<dbReference type="Pfam" id="PF02518">
    <property type="entry name" value="HATPase_c"/>
    <property type="match status" value="1"/>
</dbReference>
<reference evidence="7 9" key="1">
    <citation type="submission" date="2016-11" db="EMBL/GenBank/DDBJ databases">
        <authorList>
            <person name="Jaros S."/>
            <person name="Januszkiewicz K."/>
            <person name="Wedrychowicz H."/>
        </authorList>
    </citation>
    <scope>NUCLEOTIDE SEQUENCE [LARGE SCALE GENOMIC DNA]</scope>
    <source>
        <strain evidence="7">NVI 5450</strain>
    </source>
</reference>
<proteinExistence type="predicted"/>
<evidence type="ECO:0000313" key="8">
    <source>
        <dbReference type="Proteomes" id="UP000182660"/>
    </source>
</evidence>
<dbReference type="EMBL" id="FPLJ01000039">
    <property type="protein sequence ID" value="SGY88181.1"/>
    <property type="molecule type" value="Genomic_DNA"/>
</dbReference>
<dbReference type="CDD" id="cd00082">
    <property type="entry name" value="HisKA"/>
    <property type="match status" value="1"/>
</dbReference>
<dbReference type="Pfam" id="PF00512">
    <property type="entry name" value="HisKA"/>
    <property type="match status" value="1"/>
</dbReference>
<dbReference type="SMART" id="SM00387">
    <property type="entry name" value="HATPase_c"/>
    <property type="match status" value="1"/>
</dbReference>
<dbReference type="SUPFAM" id="SSF55874">
    <property type="entry name" value="ATPase domain of HSP90 chaperone/DNA topoisomerase II/histidine kinase"/>
    <property type="match status" value="1"/>
</dbReference>
<dbReference type="InterPro" id="IPR036097">
    <property type="entry name" value="HisK_dim/P_sf"/>
</dbReference>
<evidence type="ECO:0000256" key="3">
    <source>
        <dbReference type="ARBA" id="ARBA00022553"/>
    </source>
</evidence>
<name>A0A090IFF7_9GAMM</name>
<keyword evidence="7" id="KW-0418">Kinase</keyword>
<dbReference type="PATRIC" id="fig|80854.5.peg.3542"/>
<dbReference type="PRINTS" id="PR00344">
    <property type="entry name" value="BCTRLSENSOR"/>
</dbReference>
<keyword evidence="3" id="KW-0597">Phosphoprotein</keyword>
<evidence type="ECO:0000259" key="5">
    <source>
        <dbReference type="PROSITE" id="PS50112"/>
    </source>
</evidence>
<dbReference type="InterPro" id="IPR035965">
    <property type="entry name" value="PAS-like_dom_sf"/>
</dbReference>
<organism evidence="7 9">
    <name type="scientific">Moritella viscosa</name>
    <dbReference type="NCBI Taxonomy" id="80854"/>
    <lineage>
        <taxon>Bacteria</taxon>
        <taxon>Pseudomonadati</taxon>
        <taxon>Pseudomonadota</taxon>
        <taxon>Gammaproteobacteria</taxon>
        <taxon>Alteromonadales</taxon>
        <taxon>Moritellaceae</taxon>
        <taxon>Moritella</taxon>
    </lineage>
</organism>
<gene>
    <name evidence="6" type="ORF">MT2528_1459</name>
    <name evidence="7" type="ORF">NVI5450_1606</name>
</gene>
<dbReference type="SMART" id="SM00091">
    <property type="entry name" value="PAS"/>
    <property type="match status" value="1"/>
</dbReference>
<dbReference type="Gene3D" id="3.30.565.10">
    <property type="entry name" value="Histidine kinase-like ATPase, C-terminal domain"/>
    <property type="match status" value="1"/>
</dbReference>
<evidence type="ECO:0000313" key="6">
    <source>
        <dbReference type="EMBL" id="SGY88181.1"/>
    </source>
</evidence>
<evidence type="ECO:0000313" key="9">
    <source>
        <dbReference type="Proteomes" id="UP000183794"/>
    </source>
</evidence>
<dbReference type="InterPro" id="IPR003661">
    <property type="entry name" value="HisK_dim/P_dom"/>
</dbReference>
<dbReference type="STRING" id="80854.MVIS_3347"/>
<dbReference type="InterPro" id="IPR036890">
    <property type="entry name" value="HATPase_C_sf"/>
</dbReference>
<protein>
    <recommendedName>
        <fullName evidence="2">histidine kinase</fullName>
        <ecNumber evidence="2">2.7.13.3</ecNumber>
    </recommendedName>
</protein>
<dbReference type="Gene3D" id="3.30.450.20">
    <property type="entry name" value="PAS domain"/>
    <property type="match status" value="1"/>
</dbReference>
<reference evidence="6 8" key="2">
    <citation type="submission" date="2016-11" db="EMBL/GenBank/DDBJ databases">
        <authorList>
            <person name="Klemetsen T."/>
        </authorList>
    </citation>
    <scope>NUCLEOTIDE SEQUENCE [LARGE SCALE GENOMIC DNA]</scope>
    <source>
        <strain evidence="6">MT 2528</strain>
    </source>
</reference>
<comment type="catalytic activity">
    <reaction evidence="1">
        <text>ATP + protein L-histidine = ADP + protein N-phospho-L-histidine.</text>
        <dbReference type="EC" id="2.7.13.3"/>
    </reaction>
</comment>
<dbReference type="SUPFAM" id="SSF55785">
    <property type="entry name" value="PYP-like sensor domain (PAS domain)"/>
    <property type="match status" value="1"/>
</dbReference>
<dbReference type="InterPro" id="IPR000014">
    <property type="entry name" value="PAS"/>
</dbReference>
<dbReference type="HOGENOM" id="CLU_000445_114_39_6"/>
<accession>A0A090IFF7</accession>
<evidence type="ECO:0000256" key="2">
    <source>
        <dbReference type="ARBA" id="ARBA00012438"/>
    </source>
</evidence>
<dbReference type="EC" id="2.7.13.3" evidence="2"/>
<dbReference type="KEGG" id="mvs:MVIS_3347"/>
<feature type="domain" description="PAS" evidence="5">
    <location>
        <begin position="16"/>
        <end position="52"/>
    </location>
</feature>
<dbReference type="InterPro" id="IPR003594">
    <property type="entry name" value="HATPase_dom"/>
</dbReference>
<dbReference type="SMART" id="SM00388">
    <property type="entry name" value="HisKA"/>
    <property type="match status" value="1"/>
</dbReference>
<keyword evidence="8" id="KW-1185">Reference proteome</keyword>